<reference evidence="12" key="1">
    <citation type="submission" date="2016-07" db="EMBL/GenBank/DDBJ databases">
        <title>Microvirga ossetica sp. nov. a new species of rhizobia isolated from root nodules of the legume species Vicia alpestris Steven originated from North Ossetia region in the Caucasus.</title>
        <authorList>
            <person name="Safronova V.I."/>
            <person name="Kuznetsova I.G."/>
            <person name="Sazanova A.L."/>
            <person name="Belimov A."/>
            <person name="Andronov E."/>
            <person name="Osledkin Y.S."/>
            <person name="Onishchuk O.P."/>
            <person name="Kurchak O.N."/>
            <person name="Shaposhnikov A.I."/>
            <person name="Willems A."/>
            <person name="Tikhonovich I.A."/>
        </authorList>
    </citation>
    <scope>NUCLEOTIDE SEQUENCE [LARGE SCALE GENOMIC DNA]</scope>
    <source>
        <strain evidence="12">V5/3M</strain>
    </source>
</reference>
<feature type="domain" description="Molybdopterin dinucleotide-binding" evidence="11">
    <location>
        <begin position="647"/>
        <end position="753"/>
    </location>
</feature>
<dbReference type="InterPro" id="IPR037951">
    <property type="entry name" value="MopB_CT_YdeP"/>
</dbReference>
<keyword evidence="9" id="KW-0411">Iron-sulfur</keyword>
<evidence type="ECO:0000313" key="12">
    <source>
        <dbReference type="EMBL" id="ANY76983.1"/>
    </source>
</evidence>
<protein>
    <submittedName>
        <fullName evidence="12">Formate dehydrogenase</fullName>
    </submittedName>
</protein>
<dbReference type="AlphaFoldDB" id="A0A1B2EAI1"/>
<dbReference type="InterPro" id="IPR050123">
    <property type="entry name" value="Prok_molybdopt-oxidoreductase"/>
</dbReference>
<dbReference type="GO" id="GO:0045333">
    <property type="term" value="P:cellular respiration"/>
    <property type="evidence" value="ECO:0007669"/>
    <property type="project" value="UniProtKB-ARBA"/>
</dbReference>
<dbReference type="OrthoDB" id="5287431at2"/>
<dbReference type="RefSeq" id="WP_099507989.1">
    <property type="nucleotide sequence ID" value="NZ_CP016616.1"/>
</dbReference>
<dbReference type="PANTHER" id="PTHR43105">
    <property type="entry name" value="RESPIRATORY NITRATE REDUCTASE"/>
    <property type="match status" value="1"/>
</dbReference>
<dbReference type="GO" id="GO:0051539">
    <property type="term" value="F:4 iron, 4 sulfur cluster binding"/>
    <property type="evidence" value="ECO:0007669"/>
    <property type="project" value="UniProtKB-KW"/>
</dbReference>
<dbReference type="SUPFAM" id="SSF53706">
    <property type="entry name" value="Formate dehydrogenase/DMSO reductase, domains 1-3"/>
    <property type="match status" value="1"/>
</dbReference>
<dbReference type="GO" id="GO:0043546">
    <property type="term" value="F:molybdopterin cofactor binding"/>
    <property type="evidence" value="ECO:0007669"/>
    <property type="project" value="InterPro"/>
</dbReference>
<name>A0A1B2EAI1_9HYPH</name>
<keyword evidence="8" id="KW-0408">Iron</keyword>
<evidence type="ECO:0000256" key="4">
    <source>
        <dbReference type="ARBA" id="ARBA00022485"/>
    </source>
</evidence>
<comment type="cofactor">
    <cofactor evidence="2">
        <name>[4Fe-4S] cluster</name>
        <dbReference type="ChEBI" id="CHEBI:49883"/>
    </cofactor>
</comment>
<dbReference type="InterPro" id="IPR006657">
    <property type="entry name" value="MoPterin_dinucl-bd_dom"/>
</dbReference>
<dbReference type="InterPro" id="IPR010046">
    <property type="entry name" value="Mopterin_OxRdtse_a_bac"/>
</dbReference>
<evidence type="ECO:0000256" key="6">
    <source>
        <dbReference type="ARBA" id="ARBA00022723"/>
    </source>
</evidence>
<evidence type="ECO:0000256" key="5">
    <source>
        <dbReference type="ARBA" id="ARBA00022505"/>
    </source>
</evidence>
<dbReference type="GO" id="GO:0016020">
    <property type="term" value="C:membrane"/>
    <property type="evidence" value="ECO:0007669"/>
    <property type="project" value="TreeGrafter"/>
</dbReference>
<dbReference type="InterPro" id="IPR006656">
    <property type="entry name" value="Mopterin_OxRdtase"/>
</dbReference>
<gene>
    <name evidence="12" type="ORF">BB934_01085</name>
</gene>
<dbReference type="CDD" id="cd02787">
    <property type="entry name" value="MopB_CT_ydeP"/>
    <property type="match status" value="1"/>
</dbReference>
<dbReference type="GO" id="GO:1990204">
    <property type="term" value="C:oxidoreductase complex"/>
    <property type="evidence" value="ECO:0007669"/>
    <property type="project" value="UniProtKB-ARBA"/>
</dbReference>
<dbReference type="GO" id="GO:0030151">
    <property type="term" value="F:molybdenum ion binding"/>
    <property type="evidence" value="ECO:0007669"/>
    <property type="project" value="InterPro"/>
</dbReference>
<proteinExistence type="inferred from homology"/>
<keyword evidence="7" id="KW-0560">Oxidoreductase</keyword>
<dbReference type="InterPro" id="IPR009010">
    <property type="entry name" value="Asp_de-COase-like_dom_sf"/>
</dbReference>
<comment type="similarity">
    <text evidence="3">Belongs to the prokaryotic molybdopterin-containing oxidoreductase family.</text>
</comment>
<organism evidence="12">
    <name type="scientific">Microvirga ossetica</name>
    <dbReference type="NCBI Taxonomy" id="1882682"/>
    <lineage>
        <taxon>Bacteria</taxon>
        <taxon>Pseudomonadati</taxon>
        <taxon>Pseudomonadota</taxon>
        <taxon>Alphaproteobacteria</taxon>
        <taxon>Hyphomicrobiales</taxon>
        <taxon>Methylobacteriaceae</taxon>
        <taxon>Microvirga</taxon>
    </lineage>
</organism>
<evidence type="ECO:0000256" key="2">
    <source>
        <dbReference type="ARBA" id="ARBA00001966"/>
    </source>
</evidence>
<keyword evidence="5" id="KW-0500">Molybdenum</keyword>
<evidence type="ECO:0000256" key="3">
    <source>
        <dbReference type="ARBA" id="ARBA00010312"/>
    </source>
</evidence>
<comment type="cofactor">
    <cofactor evidence="1">
        <name>Mo-bis(molybdopterin guanine dinucleotide)</name>
        <dbReference type="ChEBI" id="CHEBI:60539"/>
    </cofactor>
</comment>
<evidence type="ECO:0000256" key="1">
    <source>
        <dbReference type="ARBA" id="ARBA00001942"/>
    </source>
</evidence>
<dbReference type="GO" id="GO:0008863">
    <property type="term" value="F:formate dehydrogenase (NAD+) activity"/>
    <property type="evidence" value="ECO:0007669"/>
    <property type="project" value="InterPro"/>
</dbReference>
<dbReference type="Pfam" id="PF01568">
    <property type="entry name" value="Molydop_binding"/>
    <property type="match status" value="1"/>
</dbReference>
<feature type="domain" description="Molybdopterin oxidoreductase" evidence="10">
    <location>
        <begin position="110"/>
        <end position="486"/>
    </location>
</feature>
<evidence type="ECO:0000259" key="10">
    <source>
        <dbReference type="Pfam" id="PF00384"/>
    </source>
</evidence>
<evidence type="ECO:0000259" key="11">
    <source>
        <dbReference type="Pfam" id="PF01568"/>
    </source>
</evidence>
<dbReference type="PANTHER" id="PTHR43105:SF4">
    <property type="entry name" value="PROTEIN YDEP"/>
    <property type="match status" value="1"/>
</dbReference>
<dbReference type="NCBIfam" id="TIGR01701">
    <property type="entry name" value="Fdhalpha-like"/>
    <property type="match status" value="1"/>
</dbReference>
<dbReference type="KEGG" id="moc:BB934_01085"/>
<evidence type="ECO:0000256" key="8">
    <source>
        <dbReference type="ARBA" id="ARBA00023004"/>
    </source>
</evidence>
<keyword evidence="6" id="KW-0479">Metal-binding</keyword>
<dbReference type="InterPro" id="IPR041953">
    <property type="entry name" value="YdeP_MopB"/>
</dbReference>
<dbReference type="EMBL" id="CP016616">
    <property type="protein sequence ID" value="ANY76983.1"/>
    <property type="molecule type" value="Genomic_DNA"/>
</dbReference>
<dbReference type="SUPFAM" id="SSF50692">
    <property type="entry name" value="ADC-like"/>
    <property type="match status" value="1"/>
</dbReference>
<accession>A0A1B2EAI1</accession>
<evidence type="ECO:0000256" key="9">
    <source>
        <dbReference type="ARBA" id="ARBA00023014"/>
    </source>
</evidence>
<evidence type="ECO:0000256" key="7">
    <source>
        <dbReference type="ARBA" id="ARBA00023002"/>
    </source>
</evidence>
<dbReference type="Pfam" id="PF00384">
    <property type="entry name" value="Molybdopterin"/>
    <property type="match status" value="1"/>
</dbReference>
<sequence length="770" mass="85119">MNDDAKIKPYTGPAGGWGSVKSVESILAREGRLISGNALLLKQNKPDGFACVSCAWAKPAKPHPFEYCENGAKATAWELTTKRVTPEFFAGHTLSELRTWPDHDLEEAGRLTHPMRYDRATDTYVPVAWDEAFREIGQALKGFDPRQVVLYASGRASLETSYMWALFARLYGTSNLPDSSNMCHESTSVALQESIGVPVGTVILDDFEKTDCILFFGQNVGTNSPRMLHPLQDAAKRGVPIITFNPLKERGLERFTNPQAPTEMLTGSETSISSQYHQLKIGGDIAAIMGLAKILIEADDQARAEGRSPVLDHDFIAEHTHGFEAIAEAARQAQWPELERRSGLRRATLEAAANIYARANAAMGIYGMGLTQHKAGVENVQMLANLLLLRGNIGKPGAGICPVRGHSNVQGQRTVGISEKPELVPLDKLKEQYGFEPPRWKGMTTVEVCKSIIDGEVKAFVALGGNFVRAAPETAALEEAWTRLPLSVQISTKLNRNHLIPGEVTYILPCLGRIEIDEQETGPQAVAVEDSTACIHGSKGVAKPASPDLLSEPRIVAEIAKATLPANDRVPWDEWVADYSRVRDAIEETYPDNFRGFNERMWQPGGFHRPIAARERIWKTKTGKANFIVPKSLEADLGIAENDPDVFQLMTVRSNDQFNTTVYGYHDRFRGMKGTRMVLFMNRSDIARLKLEEGDLVMLTTAVDDGVRRQVSGLRVTPYEIPEGCCASYYPECNLLIPVWHHADKSKVPAAKSIPIRIELLQRRQPEAAE</sequence>
<dbReference type="PIRSF" id="PIRSF000144">
    <property type="entry name" value="CbbBc"/>
    <property type="match status" value="1"/>
</dbReference>
<keyword evidence="4" id="KW-0004">4Fe-4S</keyword>
<dbReference type="Gene3D" id="3.40.228.10">
    <property type="entry name" value="Dimethylsulfoxide Reductase, domain 2"/>
    <property type="match status" value="1"/>
</dbReference>
<dbReference type="CDD" id="cd02767">
    <property type="entry name" value="MopB_ydeP"/>
    <property type="match status" value="1"/>
</dbReference>